<dbReference type="Pfam" id="PF12802">
    <property type="entry name" value="MarR_2"/>
    <property type="match status" value="1"/>
</dbReference>
<reference evidence="2 3" key="1">
    <citation type="submission" date="2020-03" db="EMBL/GenBank/DDBJ databases">
        <title>Genomic Encyclopedia of Type Strains, Phase IV (KMG-IV): sequencing the most valuable type-strain genomes for metagenomic binning, comparative biology and taxonomic classification.</title>
        <authorList>
            <person name="Goeker M."/>
        </authorList>
    </citation>
    <scope>NUCLEOTIDE SEQUENCE [LARGE SCALE GENOMIC DNA]</scope>
    <source>
        <strain evidence="2 3">DSM 27651</strain>
    </source>
</reference>
<evidence type="ECO:0000259" key="1">
    <source>
        <dbReference type="PROSITE" id="PS50995"/>
    </source>
</evidence>
<organism evidence="2 3">
    <name type="scientific">Sphingomonas jejuensis</name>
    <dbReference type="NCBI Taxonomy" id="904715"/>
    <lineage>
        <taxon>Bacteria</taxon>
        <taxon>Pseudomonadati</taxon>
        <taxon>Pseudomonadota</taxon>
        <taxon>Alphaproteobacteria</taxon>
        <taxon>Sphingomonadales</taxon>
        <taxon>Sphingomonadaceae</taxon>
        <taxon>Sphingomonas</taxon>
    </lineage>
</organism>
<dbReference type="PRINTS" id="PR00598">
    <property type="entry name" value="HTHMARR"/>
</dbReference>
<dbReference type="InterPro" id="IPR039422">
    <property type="entry name" value="MarR/SlyA-like"/>
</dbReference>
<accession>A0ABX0XGS7</accession>
<sequence>MPQPLTLDTFLPYRLSFTSNLVSARIAAIYESLFGLSIPEWRLVAVLAEADGITQAAVGMRTRMDKVTVSRAALSLTARGLVAKSRHSDDGRARLLHLTAAGRALYDAVAPKALALEAEIFGSFSADDLAHFQAMLRRIDAAVLDLPVGDELPKPAAAD</sequence>
<dbReference type="SMART" id="SM00347">
    <property type="entry name" value="HTH_MARR"/>
    <property type="match status" value="1"/>
</dbReference>
<protein>
    <submittedName>
        <fullName evidence="2">DNA-binding MarR family transcriptional regulator</fullName>
    </submittedName>
</protein>
<feature type="domain" description="HTH marR-type" evidence="1">
    <location>
        <begin position="8"/>
        <end position="141"/>
    </location>
</feature>
<dbReference type="Gene3D" id="1.10.10.10">
    <property type="entry name" value="Winged helix-like DNA-binding domain superfamily/Winged helix DNA-binding domain"/>
    <property type="match status" value="1"/>
</dbReference>
<comment type="caution">
    <text evidence="2">The sequence shown here is derived from an EMBL/GenBank/DDBJ whole genome shotgun (WGS) entry which is preliminary data.</text>
</comment>
<dbReference type="PANTHER" id="PTHR33164:SF57">
    <property type="entry name" value="MARR-FAMILY TRANSCRIPTIONAL REGULATOR"/>
    <property type="match status" value="1"/>
</dbReference>
<dbReference type="EMBL" id="JAATJE010000001">
    <property type="protein sequence ID" value="NJC32532.1"/>
    <property type="molecule type" value="Genomic_DNA"/>
</dbReference>
<dbReference type="PANTHER" id="PTHR33164">
    <property type="entry name" value="TRANSCRIPTIONAL REGULATOR, MARR FAMILY"/>
    <property type="match status" value="1"/>
</dbReference>
<dbReference type="GO" id="GO:0003677">
    <property type="term" value="F:DNA binding"/>
    <property type="evidence" value="ECO:0007669"/>
    <property type="project" value="UniProtKB-KW"/>
</dbReference>
<proteinExistence type="predicted"/>
<keyword evidence="2" id="KW-0238">DNA-binding</keyword>
<dbReference type="InterPro" id="IPR000835">
    <property type="entry name" value="HTH_MarR-typ"/>
</dbReference>
<name>A0ABX0XGS7_9SPHN</name>
<evidence type="ECO:0000313" key="2">
    <source>
        <dbReference type="EMBL" id="NJC32532.1"/>
    </source>
</evidence>
<dbReference type="RefSeq" id="WP_167951691.1">
    <property type="nucleotide sequence ID" value="NZ_JAATJE010000001.1"/>
</dbReference>
<evidence type="ECO:0000313" key="3">
    <source>
        <dbReference type="Proteomes" id="UP000734218"/>
    </source>
</evidence>
<dbReference type="InterPro" id="IPR036388">
    <property type="entry name" value="WH-like_DNA-bd_sf"/>
</dbReference>
<gene>
    <name evidence="2" type="ORF">GGR88_000006</name>
</gene>
<keyword evidence="3" id="KW-1185">Reference proteome</keyword>
<dbReference type="InterPro" id="IPR036390">
    <property type="entry name" value="WH_DNA-bd_sf"/>
</dbReference>
<dbReference type="SUPFAM" id="SSF46785">
    <property type="entry name" value="Winged helix' DNA-binding domain"/>
    <property type="match status" value="1"/>
</dbReference>
<dbReference type="Proteomes" id="UP000734218">
    <property type="component" value="Unassembled WGS sequence"/>
</dbReference>
<dbReference type="PROSITE" id="PS50995">
    <property type="entry name" value="HTH_MARR_2"/>
    <property type="match status" value="1"/>
</dbReference>